<dbReference type="SUPFAM" id="SSF52540">
    <property type="entry name" value="P-loop containing nucleoside triphosphate hydrolases"/>
    <property type="match status" value="1"/>
</dbReference>
<protein>
    <recommendedName>
        <fullName evidence="3">RecA family profile 1 domain-containing protein</fullName>
    </recommendedName>
</protein>
<gene>
    <name evidence="1" type="ORF">BO97DRAFT_200525</name>
</gene>
<evidence type="ECO:0008006" key="3">
    <source>
        <dbReference type="Google" id="ProtNLM"/>
    </source>
</evidence>
<evidence type="ECO:0000313" key="2">
    <source>
        <dbReference type="Proteomes" id="UP000248961"/>
    </source>
</evidence>
<dbReference type="Proteomes" id="UP000248961">
    <property type="component" value="Unassembled WGS sequence"/>
</dbReference>
<dbReference type="EMBL" id="KZ824312">
    <property type="protein sequence ID" value="RAL08575.1"/>
    <property type="molecule type" value="Genomic_DNA"/>
</dbReference>
<dbReference type="GeneID" id="37194813"/>
<name>A0A395HMU1_ASPHC</name>
<accession>A0A395HMU1</accession>
<sequence>MNRLDILGLSSQDPNRVISFPASQSLHASTAVAALGNKAVSTGLPELDEAVTPPVDDELKGLEELQSKGLPCGHVAEVFGPPGAGKTSIACVVTSIVAITIKQ</sequence>
<keyword evidence="2" id="KW-1185">Reference proteome</keyword>
<organism evidence="1 2">
    <name type="scientific">Aspergillus homomorphus (strain CBS 101889)</name>
    <dbReference type="NCBI Taxonomy" id="1450537"/>
    <lineage>
        <taxon>Eukaryota</taxon>
        <taxon>Fungi</taxon>
        <taxon>Dikarya</taxon>
        <taxon>Ascomycota</taxon>
        <taxon>Pezizomycotina</taxon>
        <taxon>Eurotiomycetes</taxon>
        <taxon>Eurotiomycetidae</taxon>
        <taxon>Eurotiales</taxon>
        <taxon>Aspergillaceae</taxon>
        <taxon>Aspergillus</taxon>
        <taxon>Aspergillus subgen. Circumdati</taxon>
    </lineage>
</organism>
<dbReference type="RefSeq" id="XP_025547729.1">
    <property type="nucleotide sequence ID" value="XM_025690524.1"/>
</dbReference>
<proteinExistence type="predicted"/>
<dbReference type="Gene3D" id="3.40.50.300">
    <property type="entry name" value="P-loop containing nucleotide triphosphate hydrolases"/>
    <property type="match status" value="1"/>
</dbReference>
<dbReference type="InterPro" id="IPR027417">
    <property type="entry name" value="P-loop_NTPase"/>
</dbReference>
<dbReference type="VEuPathDB" id="FungiDB:BO97DRAFT_200525"/>
<reference evidence="1 2" key="1">
    <citation type="submission" date="2018-02" db="EMBL/GenBank/DDBJ databases">
        <title>The genomes of Aspergillus section Nigri reveals drivers in fungal speciation.</title>
        <authorList>
            <consortium name="DOE Joint Genome Institute"/>
            <person name="Vesth T.C."/>
            <person name="Nybo J."/>
            <person name="Theobald S."/>
            <person name="Brandl J."/>
            <person name="Frisvad J.C."/>
            <person name="Nielsen K.F."/>
            <person name="Lyhne E.K."/>
            <person name="Kogle M.E."/>
            <person name="Kuo A."/>
            <person name="Riley R."/>
            <person name="Clum A."/>
            <person name="Nolan M."/>
            <person name="Lipzen A."/>
            <person name="Salamov A."/>
            <person name="Henrissat B."/>
            <person name="Wiebenga A."/>
            <person name="De vries R.P."/>
            <person name="Grigoriev I.V."/>
            <person name="Mortensen U.H."/>
            <person name="Andersen M.R."/>
            <person name="Baker S.E."/>
        </authorList>
    </citation>
    <scope>NUCLEOTIDE SEQUENCE [LARGE SCALE GENOMIC DNA]</scope>
    <source>
        <strain evidence="1 2">CBS 101889</strain>
    </source>
</reference>
<dbReference type="AlphaFoldDB" id="A0A395HMU1"/>
<dbReference type="STRING" id="1450537.A0A395HMU1"/>
<dbReference type="OrthoDB" id="5957327at2759"/>
<evidence type="ECO:0000313" key="1">
    <source>
        <dbReference type="EMBL" id="RAL08575.1"/>
    </source>
</evidence>